<organism evidence="17 18">
    <name type="scientific">Glycomyces rhizosphaerae</name>
    <dbReference type="NCBI Taxonomy" id="2054422"/>
    <lineage>
        <taxon>Bacteria</taxon>
        <taxon>Bacillati</taxon>
        <taxon>Actinomycetota</taxon>
        <taxon>Actinomycetes</taxon>
        <taxon>Glycomycetales</taxon>
        <taxon>Glycomycetaceae</taxon>
        <taxon>Glycomyces</taxon>
    </lineage>
</organism>
<evidence type="ECO:0000313" key="17">
    <source>
        <dbReference type="EMBL" id="MFC3491145.1"/>
    </source>
</evidence>
<reference evidence="18" key="1">
    <citation type="journal article" date="2019" name="Int. J. Syst. Evol. Microbiol.">
        <title>The Global Catalogue of Microorganisms (GCM) 10K type strain sequencing project: providing services to taxonomists for standard genome sequencing and annotation.</title>
        <authorList>
            <consortium name="The Broad Institute Genomics Platform"/>
            <consortium name="The Broad Institute Genome Sequencing Center for Infectious Disease"/>
            <person name="Wu L."/>
            <person name="Ma J."/>
        </authorList>
    </citation>
    <scope>NUCLEOTIDE SEQUENCE [LARGE SCALE GENOMIC DNA]</scope>
    <source>
        <strain evidence="18">CGMCC 4.7396</strain>
    </source>
</reference>
<comment type="similarity">
    <text evidence="2 14">Belongs to the peptidase M50B family.</text>
</comment>
<dbReference type="Pfam" id="PF00571">
    <property type="entry name" value="CBS"/>
    <property type="match status" value="2"/>
</dbReference>
<keyword evidence="9 14" id="KW-0862">Zinc</keyword>
<evidence type="ECO:0000256" key="9">
    <source>
        <dbReference type="ARBA" id="ARBA00022833"/>
    </source>
</evidence>
<keyword evidence="3" id="KW-1003">Cell membrane</keyword>
<dbReference type="EMBL" id="JBHRWO010000004">
    <property type="protein sequence ID" value="MFC3491145.1"/>
    <property type="molecule type" value="Genomic_DNA"/>
</dbReference>
<feature type="transmembrane region" description="Helical" evidence="14">
    <location>
        <begin position="46"/>
        <end position="66"/>
    </location>
</feature>
<evidence type="ECO:0000256" key="13">
    <source>
        <dbReference type="ARBA" id="ARBA00023136"/>
    </source>
</evidence>
<dbReference type="CDD" id="cd06164">
    <property type="entry name" value="S2P-M50_SpoIVFB_CBS"/>
    <property type="match status" value="1"/>
</dbReference>
<dbReference type="SUPFAM" id="SSF54631">
    <property type="entry name" value="CBS-domain pair"/>
    <property type="match status" value="1"/>
</dbReference>
<evidence type="ECO:0000256" key="4">
    <source>
        <dbReference type="ARBA" id="ARBA00022670"/>
    </source>
</evidence>
<evidence type="ECO:0000256" key="3">
    <source>
        <dbReference type="ARBA" id="ARBA00022475"/>
    </source>
</evidence>
<dbReference type="GO" id="GO:0006508">
    <property type="term" value="P:proteolysis"/>
    <property type="evidence" value="ECO:0007669"/>
    <property type="project" value="UniProtKB-KW"/>
</dbReference>
<accession>A0ABV7PV63</accession>
<feature type="domain" description="CBS" evidence="16">
    <location>
        <begin position="250"/>
        <end position="307"/>
    </location>
</feature>
<keyword evidence="10 14" id="KW-1133">Transmembrane helix</keyword>
<protein>
    <recommendedName>
        <fullName evidence="14">Zinc metalloprotease</fullName>
    </recommendedName>
</protein>
<evidence type="ECO:0000256" key="2">
    <source>
        <dbReference type="ARBA" id="ARBA00007931"/>
    </source>
</evidence>
<dbReference type="InterPro" id="IPR008915">
    <property type="entry name" value="Peptidase_M50"/>
</dbReference>
<evidence type="ECO:0000256" key="6">
    <source>
        <dbReference type="ARBA" id="ARBA00022723"/>
    </source>
</evidence>
<evidence type="ECO:0000256" key="5">
    <source>
        <dbReference type="ARBA" id="ARBA00022692"/>
    </source>
</evidence>
<evidence type="ECO:0000256" key="14">
    <source>
        <dbReference type="PIRNR" id="PIRNR006404"/>
    </source>
</evidence>
<evidence type="ECO:0000256" key="11">
    <source>
        <dbReference type="ARBA" id="ARBA00023049"/>
    </source>
</evidence>
<gene>
    <name evidence="17" type="ORF">ACFO8M_01410</name>
</gene>
<evidence type="ECO:0000256" key="7">
    <source>
        <dbReference type="ARBA" id="ARBA00022737"/>
    </source>
</evidence>
<feature type="transmembrane region" description="Helical" evidence="14">
    <location>
        <begin position="7"/>
        <end position="40"/>
    </location>
</feature>
<dbReference type="InterPro" id="IPR046342">
    <property type="entry name" value="CBS_dom_sf"/>
</dbReference>
<dbReference type="Pfam" id="PF02163">
    <property type="entry name" value="Peptidase_M50"/>
    <property type="match status" value="2"/>
</dbReference>
<comment type="cofactor">
    <cofactor evidence="14">
        <name>Zn(2+)</name>
        <dbReference type="ChEBI" id="CHEBI:29105"/>
    </cofactor>
    <text evidence="14">Binds 1 zinc ion per subunit.</text>
</comment>
<dbReference type="InterPro" id="IPR000644">
    <property type="entry name" value="CBS_dom"/>
</dbReference>
<dbReference type="RefSeq" id="WP_387969496.1">
    <property type="nucleotide sequence ID" value="NZ_JBHRWO010000004.1"/>
</dbReference>
<dbReference type="PANTHER" id="PTHR39188:SF3">
    <property type="entry name" value="STAGE IV SPORULATION PROTEIN FB"/>
    <property type="match status" value="1"/>
</dbReference>
<keyword evidence="11 14" id="KW-0482">Metalloprotease</keyword>
<dbReference type="InterPro" id="IPR016483">
    <property type="entry name" value="UCP006404_Pept_M50_CBS"/>
</dbReference>
<comment type="subcellular location">
    <subcellularLocation>
        <location evidence="1">Cell membrane</location>
        <topology evidence="1">Multi-pass membrane protein</topology>
    </subcellularLocation>
</comment>
<keyword evidence="6 14" id="KW-0479">Metal-binding</keyword>
<comment type="caution">
    <text evidence="17">The sequence shown here is derived from an EMBL/GenBank/DDBJ whole genome shotgun (WGS) entry which is preliminary data.</text>
</comment>
<sequence>MGATLKLGTVAGVAIGLHWSALGTVVLLFALVTSGFAHAIPDQTTVAYVAAGLLTAVLFMCSLFVHEVAHAVVAKRQGLEVEGITLWLLGGVSVIRGEASRPRADFAIAIVGPAASLATAVVFAVLAGILAFIGTGPLWVAVPSYLALINVILAVFNLIPAAPLDGGRILRAVLWALRGDRVSAAVWAARMGRGFGMVLLLLGGVGFLFGYSGGLWWLLLGAFILAMASAEERQAQTGAALAGLRVRDIMTRDPDTVSGDLLVEAFLREYALVRRHSSFPLLDDQGRFEGLITFNRLIAVPSGRRPTTTLREAACPPGEVPVVDPDAAVTDLLPRLASGPDRRALVFSGERLLGIVTPSDISRAVALHLPRT</sequence>
<comment type="caution">
    <text evidence="14">Lacks conserved residue(s) required for the propagation of feature annotation.</text>
</comment>
<evidence type="ECO:0000256" key="12">
    <source>
        <dbReference type="ARBA" id="ARBA00023122"/>
    </source>
</evidence>
<evidence type="ECO:0000259" key="16">
    <source>
        <dbReference type="PROSITE" id="PS51371"/>
    </source>
</evidence>
<dbReference type="Gene3D" id="3.10.580.10">
    <property type="entry name" value="CBS-domain"/>
    <property type="match status" value="1"/>
</dbReference>
<evidence type="ECO:0000256" key="1">
    <source>
        <dbReference type="ARBA" id="ARBA00004651"/>
    </source>
</evidence>
<feature type="transmembrane region" description="Helical" evidence="14">
    <location>
        <begin position="145"/>
        <end position="164"/>
    </location>
</feature>
<dbReference type="PIRSF" id="PIRSF006404">
    <property type="entry name" value="UCP006404_Pept_M50_CBS"/>
    <property type="match status" value="1"/>
</dbReference>
<name>A0ABV7PV63_9ACTN</name>
<keyword evidence="4 14" id="KW-0645">Protease</keyword>
<dbReference type="Proteomes" id="UP001595712">
    <property type="component" value="Unassembled WGS sequence"/>
</dbReference>
<evidence type="ECO:0000256" key="15">
    <source>
        <dbReference type="PROSITE-ProRule" id="PRU00703"/>
    </source>
</evidence>
<evidence type="ECO:0000256" key="10">
    <source>
        <dbReference type="ARBA" id="ARBA00022989"/>
    </source>
</evidence>
<keyword evidence="18" id="KW-1185">Reference proteome</keyword>
<dbReference type="GO" id="GO:0008233">
    <property type="term" value="F:peptidase activity"/>
    <property type="evidence" value="ECO:0007669"/>
    <property type="project" value="UniProtKB-KW"/>
</dbReference>
<keyword evidence="7" id="KW-0677">Repeat</keyword>
<keyword evidence="13 14" id="KW-0472">Membrane</keyword>
<feature type="transmembrane region" description="Helical" evidence="14">
    <location>
        <begin position="106"/>
        <end position="133"/>
    </location>
</feature>
<evidence type="ECO:0000256" key="8">
    <source>
        <dbReference type="ARBA" id="ARBA00022801"/>
    </source>
</evidence>
<keyword evidence="8 14" id="KW-0378">Hydrolase</keyword>
<keyword evidence="5 14" id="KW-0812">Transmembrane</keyword>
<proteinExistence type="inferred from homology"/>
<evidence type="ECO:0000313" key="18">
    <source>
        <dbReference type="Proteomes" id="UP001595712"/>
    </source>
</evidence>
<dbReference type="PANTHER" id="PTHR39188">
    <property type="entry name" value="MEMBRANE-ASSOCIATED ZINC METALLOPROTEASE M50B"/>
    <property type="match status" value="1"/>
</dbReference>
<keyword evidence="12 15" id="KW-0129">CBS domain</keyword>
<dbReference type="PROSITE" id="PS51371">
    <property type="entry name" value="CBS"/>
    <property type="match status" value="1"/>
</dbReference>